<evidence type="ECO:0000256" key="4">
    <source>
        <dbReference type="PROSITE-ProRule" id="PRU00335"/>
    </source>
</evidence>
<keyword evidence="3" id="KW-0804">Transcription</keyword>
<gene>
    <name evidence="7" type="ORF">V5J35_003213</name>
</gene>
<feature type="domain" description="HTH tetR-type" evidence="6">
    <location>
        <begin position="6"/>
        <end position="66"/>
    </location>
</feature>
<keyword evidence="5" id="KW-1133">Transmembrane helix</keyword>
<dbReference type="InterPro" id="IPR036271">
    <property type="entry name" value="Tet_transcr_reg_TetR-rel_C_sf"/>
</dbReference>
<dbReference type="RefSeq" id="WP_354008132.1">
    <property type="nucleotide sequence ID" value="NZ_JBEWTA010000001.1"/>
</dbReference>
<dbReference type="SUPFAM" id="SSF48498">
    <property type="entry name" value="Tetracyclin repressor-like, C-terminal domain"/>
    <property type="match status" value="1"/>
</dbReference>
<evidence type="ECO:0000259" key="6">
    <source>
        <dbReference type="PROSITE" id="PS50977"/>
    </source>
</evidence>
<dbReference type="PRINTS" id="PR00455">
    <property type="entry name" value="HTHTETR"/>
</dbReference>
<keyword evidence="5" id="KW-0812">Transmembrane</keyword>
<comment type="caution">
    <text evidence="7">The sequence shown here is derived from an EMBL/GenBank/DDBJ whole genome shotgun (WGS) entry which is preliminary data.</text>
</comment>
<organism evidence="7 8">
    <name type="scientific">Endozoicomonas lisbonensis</name>
    <dbReference type="NCBI Taxonomy" id="3120522"/>
    <lineage>
        <taxon>Bacteria</taxon>
        <taxon>Pseudomonadati</taxon>
        <taxon>Pseudomonadota</taxon>
        <taxon>Gammaproteobacteria</taxon>
        <taxon>Oceanospirillales</taxon>
        <taxon>Endozoicomonadaceae</taxon>
        <taxon>Endozoicomonas</taxon>
    </lineage>
</organism>
<feature type="DNA-binding region" description="H-T-H motif" evidence="4">
    <location>
        <begin position="29"/>
        <end position="48"/>
    </location>
</feature>
<dbReference type="Proteomes" id="UP001549366">
    <property type="component" value="Unassembled WGS sequence"/>
</dbReference>
<accession>A0ABV2SJT3</accession>
<evidence type="ECO:0000256" key="5">
    <source>
        <dbReference type="SAM" id="Phobius"/>
    </source>
</evidence>
<proteinExistence type="predicted"/>
<dbReference type="InterPro" id="IPR011075">
    <property type="entry name" value="TetR_C"/>
</dbReference>
<evidence type="ECO:0000313" key="8">
    <source>
        <dbReference type="Proteomes" id="UP001549366"/>
    </source>
</evidence>
<dbReference type="PANTHER" id="PTHR47506">
    <property type="entry name" value="TRANSCRIPTIONAL REGULATORY PROTEIN"/>
    <property type="match status" value="1"/>
</dbReference>
<dbReference type="EMBL" id="JBEWTB010000002">
    <property type="protein sequence ID" value="MET4758021.1"/>
    <property type="molecule type" value="Genomic_DNA"/>
</dbReference>
<keyword evidence="1" id="KW-0805">Transcription regulation</keyword>
<reference evidence="7 8" key="1">
    <citation type="submission" date="2024-06" db="EMBL/GenBank/DDBJ databases">
        <title>Genomic Encyclopedia of Type Strains, Phase V (KMG-V): Genome sequencing to study the core and pangenomes of soil and plant-associated prokaryotes.</title>
        <authorList>
            <person name="Whitman W."/>
        </authorList>
    </citation>
    <scope>NUCLEOTIDE SEQUENCE [LARGE SCALE GENOMIC DNA]</scope>
    <source>
        <strain evidence="7 8">NE40</strain>
    </source>
</reference>
<evidence type="ECO:0000256" key="3">
    <source>
        <dbReference type="ARBA" id="ARBA00023163"/>
    </source>
</evidence>
<dbReference type="InterPro" id="IPR009057">
    <property type="entry name" value="Homeodomain-like_sf"/>
</dbReference>
<keyword evidence="5" id="KW-0472">Membrane</keyword>
<dbReference type="Pfam" id="PF16925">
    <property type="entry name" value="TetR_C_13"/>
    <property type="match status" value="1"/>
</dbReference>
<dbReference type="SUPFAM" id="SSF46689">
    <property type="entry name" value="Homeodomain-like"/>
    <property type="match status" value="1"/>
</dbReference>
<dbReference type="PANTHER" id="PTHR47506:SF1">
    <property type="entry name" value="HTH-TYPE TRANSCRIPTIONAL REGULATOR YJDC"/>
    <property type="match status" value="1"/>
</dbReference>
<evidence type="ECO:0000256" key="2">
    <source>
        <dbReference type="ARBA" id="ARBA00023125"/>
    </source>
</evidence>
<dbReference type="InterPro" id="IPR001647">
    <property type="entry name" value="HTH_TetR"/>
</dbReference>
<dbReference type="Gene3D" id="1.10.357.10">
    <property type="entry name" value="Tetracycline Repressor, domain 2"/>
    <property type="match status" value="1"/>
</dbReference>
<dbReference type="PROSITE" id="PS50977">
    <property type="entry name" value="HTH_TETR_2"/>
    <property type="match status" value="1"/>
</dbReference>
<dbReference type="Pfam" id="PF00440">
    <property type="entry name" value="TetR_N"/>
    <property type="match status" value="1"/>
</dbReference>
<sequence length="195" mass="22070">MARPQQYDRNIVTDRAMHLFWHKGYYTTPVSEIIKTTGLQAGSLYSAFGSKEGLLLATLKHYTDQMEQMFTHLLNERESARDGFERLFDELIHLVTDESQNDGCLLFNTLIEVAGHQPHLCVQVTEQLKRLESCFRHGLERARAEGDLNSSMDINGLVIFVMGVTCSVSIMGRLAPDKEHMQSLVKPALQALFTP</sequence>
<keyword evidence="8" id="KW-1185">Reference proteome</keyword>
<dbReference type="Gene3D" id="1.10.10.60">
    <property type="entry name" value="Homeodomain-like"/>
    <property type="match status" value="1"/>
</dbReference>
<evidence type="ECO:0000256" key="1">
    <source>
        <dbReference type="ARBA" id="ARBA00023015"/>
    </source>
</evidence>
<evidence type="ECO:0000313" key="7">
    <source>
        <dbReference type="EMBL" id="MET4758021.1"/>
    </source>
</evidence>
<keyword evidence="2 4" id="KW-0238">DNA-binding</keyword>
<name>A0ABV2SJT3_9GAMM</name>
<feature type="transmembrane region" description="Helical" evidence="5">
    <location>
        <begin position="157"/>
        <end position="176"/>
    </location>
</feature>
<protein>
    <submittedName>
        <fullName evidence="7">TetR/AcrR family transcriptional repressor of nem operon</fullName>
    </submittedName>
</protein>